<evidence type="ECO:0000256" key="1">
    <source>
        <dbReference type="SAM" id="Phobius"/>
    </source>
</evidence>
<protein>
    <recommendedName>
        <fullName evidence="4">DUF2512 family protein</fullName>
    </recommendedName>
</protein>
<dbReference type="Proteomes" id="UP000619534">
    <property type="component" value="Unassembled WGS sequence"/>
</dbReference>
<evidence type="ECO:0000313" key="3">
    <source>
        <dbReference type="Proteomes" id="UP000619534"/>
    </source>
</evidence>
<dbReference type="InterPro" id="IPR019649">
    <property type="entry name" value="DUF2512"/>
</dbReference>
<accession>A0ABQ1NMU0</accession>
<comment type="caution">
    <text evidence="2">The sequence shown here is derived from an EMBL/GenBank/DDBJ whole genome shotgun (WGS) entry which is preliminary data.</text>
</comment>
<sequence>MEHVKALAIKGLMTFVGLFVVLTLGFNVSLLTVLAITVILGAVSYPLGDLKLYPKTTNMIATTADVGVAFLVVAVIGPMFGSNDVSSWMSAGLLAGIVLAVGEFFFHNYIGNKPLGDNKRLRTSYNH</sequence>
<reference evidence="3" key="1">
    <citation type="journal article" date="2019" name="Int. J. Syst. Evol. Microbiol.">
        <title>The Global Catalogue of Microorganisms (GCM) 10K type strain sequencing project: providing services to taxonomists for standard genome sequencing and annotation.</title>
        <authorList>
            <consortium name="The Broad Institute Genomics Platform"/>
            <consortium name="The Broad Institute Genome Sequencing Center for Infectious Disease"/>
            <person name="Wu L."/>
            <person name="Ma J."/>
        </authorList>
    </citation>
    <scope>NUCLEOTIDE SEQUENCE [LARGE SCALE GENOMIC DNA]</scope>
    <source>
        <strain evidence="3">CCM 7282</strain>
    </source>
</reference>
<proteinExistence type="predicted"/>
<name>A0ABQ1NMU0_9BACI</name>
<organism evidence="2 3">
    <name type="scientific">Thalassobacillus devorans</name>
    <dbReference type="NCBI Taxonomy" id="279813"/>
    <lineage>
        <taxon>Bacteria</taxon>
        <taxon>Bacillati</taxon>
        <taxon>Bacillota</taxon>
        <taxon>Bacilli</taxon>
        <taxon>Bacillales</taxon>
        <taxon>Bacillaceae</taxon>
        <taxon>Thalassobacillus</taxon>
    </lineage>
</organism>
<evidence type="ECO:0000313" key="2">
    <source>
        <dbReference type="EMBL" id="GGC78686.1"/>
    </source>
</evidence>
<keyword evidence="1" id="KW-0812">Transmembrane</keyword>
<keyword evidence="1" id="KW-1133">Transmembrane helix</keyword>
<evidence type="ECO:0008006" key="4">
    <source>
        <dbReference type="Google" id="ProtNLM"/>
    </source>
</evidence>
<feature type="transmembrane region" description="Helical" evidence="1">
    <location>
        <begin position="87"/>
        <end position="110"/>
    </location>
</feature>
<keyword evidence="3" id="KW-1185">Reference proteome</keyword>
<dbReference type="EMBL" id="BMCJ01000001">
    <property type="protein sequence ID" value="GGC78686.1"/>
    <property type="molecule type" value="Genomic_DNA"/>
</dbReference>
<gene>
    <name evidence="2" type="primary">ycbP</name>
    <name evidence="2" type="ORF">GCM10007216_06470</name>
</gene>
<keyword evidence="1" id="KW-0472">Membrane</keyword>
<dbReference type="Pfam" id="PF10710">
    <property type="entry name" value="DUF2512"/>
    <property type="match status" value="1"/>
</dbReference>
<feature type="transmembrane region" description="Helical" evidence="1">
    <location>
        <begin position="60"/>
        <end position="81"/>
    </location>
</feature>
<dbReference type="RefSeq" id="WP_062445295.1">
    <property type="nucleotide sequence ID" value="NZ_BMCJ01000001.1"/>
</dbReference>